<proteinExistence type="predicted"/>
<name>A0A521FSY1_9SPHI</name>
<dbReference type="Proteomes" id="UP000320300">
    <property type="component" value="Unassembled WGS sequence"/>
</dbReference>
<sequence length="49" mass="5896">MSYQDELDTRAIEVSEADREGQYVDFVFPQDEDSYKKRTFLKRIITNTF</sequence>
<organism evidence="1 2">
    <name type="scientific">Pedobacter westerhofensis</name>
    <dbReference type="NCBI Taxonomy" id="425512"/>
    <lineage>
        <taxon>Bacteria</taxon>
        <taxon>Pseudomonadati</taxon>
        <taxon>Bacteroidota</taxon>
        <taxon>Sphingobacteriia</taxon>
        <taxon>Sphingobacteriales</taxon>
        <taxon>Sphingobacteriaceae</taxon>
        <taxon>Pedobacter</taxon>
    </lineage>
</organism>
<accession>A0A521FSY1</accession>
<evidence type="ECO:0000313" key="2">
    <source>
        <dbReference type="Proteomes" id="UP000320300"/>
    </source>
</evidence>
<reference evidence="1 2" key="1">
    <citation type="submission" date="2017-05" db="EMBL/GenBank/DDBJ databases">
        <authorList>
            <person name="Varghese N."/>
            <person name="Submissions S."/>
        </authorList>
    </citation>
    <scope>NUCLEOTIDE SEQUENCE [LARGE SCALE GENOMIC DNA]</scope>
    <source>
        <strain evidence="1 2">DSM 19036</strain>
    </source>
</reference>
<keyword evidence="2" id="KW-1185">Reference proteome</keyword>
<evidence type="ECO:0000313" key="1">
    <source>
        <dbReference type="EMBL" id="SMO99236.1"/>
    </source>
</evidence>
<dbReference type="EMBL" id="FXTN01000021">
    <property type="protein sequence ID" value="SMO99236.1"/>
    <property type="molecule type" value="Genomic_DNA"/>
</dbReference>
<dbReference type="RefSeq" id="WP_185960620.1">
    <property type="nucleotide sequence ID" value="NZ_CBCSJO010000020.1"/>
</dbReference>
<dbReference type="AlphaFoldDB" id="A0A521FSY1"/>
<gene>
    <name evidence="1" type="ORF">SAMN06265348_1217</name>
</gene>
<protein>
    <submittedName>
        <fullName evidence="1">Uncharacterized protein</fullName>
    </submittedName>
</protein>